<keyword evidence="4" id="KW-1185">Reference proteome</keyword>
<accession>A0ABV2ZPY5</accession>
<evidence type="ECO:0000313" key="3">
    <source>
        <dbReference type="EMBL" id="MEU3784622.1"/>
    </source>
</evidence>
<dbReference type="Pfam" id="PF26549">
    <property type="entry name" value="Tricorn_N"/>
    <property type="match status" value="1"/>
</dbReference>
<evidence type="ECO:0000256" key="2">
    <source>
        <dbReference type="SAM" id="MobiDB-lite"/>
    </source>
</evidence>
<evidence type="ECO:0008006" key="5">
    <source>
        <dbReference type="Google" id="ProtNLM"/>
    </source>
</evidence>
<dbReference type="RefSeq" id="WP_361706035.1">
    <property type="nucleotide sequence ID" value="NZ_JBEZVE010000016.1"/>
</dbReference>
<organism evidence="3 4">
    <name type="scientific">Streptomyces sp. 900129855</name>
    <dbReference type="NCBI Taxonomy" id="3155129"/>
    <lineage>
        <taxon>Bacteria</taxon>
        <taxon>Bacillati</taxon>
        <taxon>Actinomycetota</taxon>
        <taxon>Actinomycetes</taxon>
        <taxon>Kitasatosporales</taxon>
        <taxon>Streptomycetaceae</taxon>
        <taxon>Streptomyces</taxon>
    </lineage>
</organism>
<dbReference type="SUPFAM" id="SSF51338">
    <property type="entry name" value="Composite domain of metallo-dependent hydrolases"/>
    <property type="match status" value="1"/>
</dbReference>
<dbReference type="InterPro" id="IPR011042">
    <property type="entry name" value="6-blade_b-propeller_TolB-like"/>
</dbReference>
<dbReference type="Pfam" id="PF07676">
    <property type="entry name" value="PD40"/>
    <property type="match status" value="4"/>
</dbReference>
<dbReference type="PROSITE" id="PS51318">
    <property type="entry name" value="TAT"/>
    <property type="match status" value="1"/>
</dbReference>
<feature type="region of interest" description="Disordered" evidence="2">
    <location>
        <begin position="1"/>
        <end position="37"/>
    </location>
</feature>
<proteinExistence type="inferred from homology"/>
<dbReference type="Gene3D" id="2.30.40.10">
    <property type="entry name" value="Urease, subunit C, domain 1"/>
    <property type="match status" value="1"/>
</dbReference>
<dbReference type="Proteomes" id="UP001550739">
    <property type="component" value="Unassembled WGS sequence"/>
</dbReference>
<name>A0ABV2ZPY5_9ACTN</name>
<feature type="region of interest" description="Disordered" evidence="2">
    <location>
        <begin position="605"/>
        <end position="629"/>
    </location>
</feature>
<dbReference type="PANTHER" id="PTHR36842">
    <property type="entry name" value="PROTEIN TOLB HOMOLOG"/>
    <property type="match status" value="1"/>
</dbReference>
<comment type="caution">
    <text evidence="3">The sequence shown here is derived from an EMBL/GenBank/DDBJ whole genome shotgun (WGS) entry which is preliminary data.</text>
</comment>
<feature type="compositionally biased region" description="Pro residues" evidence="2">
    <location>
        <begin position="746"/>
        <end position="760"/>
    </location>
</feature>
<dbReference type="Gene3D" id="2.120.10.30">
    <property type="entry name" value="TolB, C-terminal domain"/>
    <property type="match status" value="3"/>
</dbReference>
<dbReference type="PANTHER" id="PTHR36842:SF1">
    <property type="entry name" value="PROTEIN TOLB"/>
    <property type="match status" value="1"/>
</dbReference>
<dbReference type="InterPro" id="IPR011059">
    <property type="entry name" value="Metal-dep_hydrolase_composite"/>
</dbReference>
<dbReference type="Gene3D" id="3.20.20.140">
    <property type="entry name" value="Metal-dependent hydrolases"/>
    <property type="match status" value="1"/>
</dbReference>
<reference evidence="3 4" key="1">
    <citation type="submission" date="2024-06" db="EMBL/GenBank/DDBJ databases">
        <title>The Natural Products Discovery Center: Release of the First 8490 Sequenced Strains for Exploring Actinobacteria Biosynthetic Diversity.</title>
        <authorList>
            <person name="Kalkreuter E."/>
            <person name="Kautsar S.A."/>
            <person name="Yang D."/>
            <person name="Bader C.D."/>
            <person name="Teijaro C.N."/>
            <person name="Fluegel L."/>
            <person name="Davis C.M."/>
            <person name="Simpson J.R."/>
            <person name="Lauterbach L."/>
            <person name="Steele A.D."/>
            <person name="Gui C."/>
            <person name="Meng S."/>
            <person name="Li G."/>
            <person name="Viehrig K."/>
            <person name="Ye F."/>
            <person name="Su P."/>
            <person name="Kiefer A.F."/>
            <person name="Nichols A."/>
            <person name="Cepeda A.J."/>
            <person name="Yan W."/>
            <person name="Fan B."/>
            <person name="Jiang Y."/>
            <person name="Adhikari A."/>
            <person name="Zheng C.-J."/>
            <person name="Schuster L."/>
            <person name="Cowan T.M."/>
            <person name="Smanski M.J."/>
            <person name="Chevrette M.G."/>
            <person name="De Carvalho L.P.S."/>
            <person name="Shen B."/>
        </authorList>
    </citation>
    <scope>NUCLEOTIDE SEQUENCE [LARGE SCALE GENOMIC DNA]</scope>
    <source>
        <strain evidence="3 4">NPDC033843</strain>
    </source>
</reference>
<dbReference type="SUPFAM" id="SSF69304">
    <property type="entry name" value="Tricorn protease N-terminal domain"/>
    <property type="match status" value="1"/>
</dbReference>
<evidence type="ECO:0000313" key="4">
    <source>
        <dbReference type="Proteomes" id="UP001550739"/>
    </source>
</evidence>
<feature type="region of interest" description="Disordered" evidence="2">
    <location>
        <begin position="742"/>
        <end position="767"/>
    </location>
</feature>
<dbReference type="SUPFAM" id="SSF82171">
    <property type="entry name" value="DPP6 N-terminal domain-like"/>
    <property type="match status" value="1"/>
</dbReference>
<comment type="similarity">
    <text evidence="1">Belongs to the TolB family.</text>
</comment>
<dbReference type="InterPro" id="IPR006311">
    <property type="entry name" value="TAT_signal"/>
</dbReference>
<evidence type="ECO:0000256" key="1">
    <source>
        <dbReference type="ARBA" id="ARBA00009820"/>
    </source>
</evidence>
<sequence>MITAAQGFPGESADEEPTAPLAGAPAHLHPDGSDGMTAGRLPAGVTRRGFLGAAALGGVGTALVPFSALPAAAASPLAPSAGEPDEVGPYARTLTFTTATNASTTVSPDGDRLVIEVQGVLWALPRSGGTATALTAPDLEPTRPVWSPDGSAIAFCSYKGGGFHVWTMAPDGSNPRRLTSGPWDDRGVSWSPDGTRIAFASERGGDPVRGSSYDIWTVEVATGELTRLTSRPDVEDYDPAWHPDGDRILFVRADACGARTIAAIPAAGGEVTTVRTVDSGTLMCPAVSKDGRLAFVWTAGGAQFVAATSVLVVDGRTVSGTEDVSPLPPCWTPDGGLLYFADGRLKDLSPSLEPAGDIPFTASLDVPRPVYRRKARDFDSTARRPVRGIHLPALSPDGGSVVFAALNALWLMPIGGRPRKLFQAAASRYVQMPSWARDGRSIVYSYDGDAGGDGLAAVHRLSPDTGEDTVLATGGRLNPALSPDGARLACHDTTGNLLLVDVASGAETKLATPLGGNGLPGRPSWSPDGRYIAVCDRNRLNQRFREGYNVIRVIDTRDGSSRAFLPLPHTSVSDRCDSGPVWSPDGTSLALVVESALWVLPVDPDGTPAGRPQRITDEPADHPSWSGDSRRLLHLSGGRLRMINRDGTGRRTLPVRLATARRLPPRTDVTRVHAGRLWDGTGDTVREDVDIVITGNRITAVEPHRSGAGRQGEQRIDASGSTVIPGLWDSHTHPYQNIYGGRQTPVSPPHRPCAPPPSCPPGCSASTTIWARRNPASWPTSR</sequence>
<protein>
    <recommendedName>
        <fullName evidence="5">Amidohydrolase</fullName>
    </recommendedName>
</protein>
<gene>
    <name evidence="3" type="ORF">AB0E89_29410</name>
</gene>
<feature type="compositionally biased region" description="Low complexity" evidence="2">
    <location>
        <begin position="18"/>
        <end position="27"/>
    </location>
</feature>
<dbReference type="InterPro" id="IPR011659">
    <property type="entry name" value="WD40"/>
</dbReference>
<dbReference type="EMBL" id="JBEZVE010000016">
    <property type="protein sequence ID" value="MEU3784622.1"/>
    <property type="molecule type" value="Genomic_DNA"/>
</dbReference>